<proteinExistence type="predicted"/>
<feature type="region of interest" description="Disordered" evidence="1">
    <location>
        <begin position="1"/>
        <end position="27"/>
    </location>
</feature>
<dbReference type="AlphaFoldDB" id="A0AAV4Q7E5"/>
<evidence type="ECO:0000313" key="2">
    <source>
        <dbReference type="EMBL" id="GIY05242.1"/>
    </source>
</evidence>
<gene>
    <name evidence="2" type="ORF">CDAR_586581</name>
</gene>
<reference evidence="2 3" key="1">
    <citation type="submission" date="2021-06" db="EMBL/GenBank/DDBJ databases">
        <title>Caerostris darwini draft genome.</title>
        <authorList>
            <person name="Kono N."/>
            <person name="Arakawa K."/>
        </authorList>
    </citation>
    <scope>NUCLEOTIDE SEQUENCE [LARGE SCALE GENOMIC DNA]</scope>
</reference>
<dbReference type="Proteomes" id="UP001054837">
    <property type="component" value="Unassembled WGS sequence"/>
</dbReference>
<accession>A0AAV4Q7E5</accession>
<keyword evidence="3" id="KW-1185">Reference proteome</keyword>
<sequence length="117" mass="12894">MVVILSRERRRRSPLKKNPINPFSYNPPVVRNQHFHATVPSQLLAAKTIKSSGRNKGRLKLITGGGLITRSEDPLDQNRLHIDPHTAWGKQAARKNSTLLGCGRQLVGVGSIPQDGT</sequence>
<evidence type="ECO:0000256" key="1">
    <source>
        <dbReference type="SAM" id="MobiDB-lite"/>
    </source>
</evidence>
<organism evidence="2 3">
    <name type="scientific">Caerostris darwini</name>
    <dbReference type="NCBI Taxonomy" id="1538125"/>
    <lineage>
        <taxon>Eukaryota</taxon>
        <taxon>Metazoa</taxon>
        <taxon>Ecdysozoa</taxon>
        <taxon>Arthropoda</taxon>
        <taxon>Chelicerata</taxon>
        <taxon>Arachnida</taxon>
        <taxon>Araneae</taxon>
        <taxon>Araneomorphae</taxon>
        <taxon>Entelegynae</taxon>
        <taxon>Araneoidea</taxon>
        <taxon>Araneidae</taxon>
        <taxon>Caerostris</taxon>
    </lineage>
</organism>
<dbReference type="EMBL" id="BPLQ01004066">
    <property type="protein sequence ID" value="GIY05242.1"/>
    <property type="molecule type" value="Genomic_DNA"/>
</dbReference>
<name>A0AAV4Q7E5_9ARAC</name>
<comment type="caution">
    <text evidence="2">The sequence shown here is derived from an EMBL/GenBank/DDBJ whole genome shotgun (WGS) entry which is preliminary data.</text>
</comment>
<protein>
    <submittedName>
        <fullName evidence="2">Uncharacterized protein</fullName>
    </submittedName>
</protein>
<evidence type="ECO:0000313" key="3">
    <source>
        <dbReference type="Proteomes" id="UP001054837"/>
    </source>
</evidence>